<organism evidence="20 21">
    <name type="scientific">Marinomonas alcarazii</name>
    <dbReference type="NCBI Taxonomy" id="491949"/>
    <lineage>
        <taxon>Bacteria</taxon>
        <taxon>Pseudomonadati</taxon>
        <taxon>Pseudomonadota</taxon>
        <taxon>Gammaproteobacteria</taxon>
        <taxon>Oceanospirillales</taxon>
        <taxon>Oceanospirillaceae</taxon>
        <taxon>Marinomonas</taxon>
    </lineage>
</organism>
<evidence type="ECO:0000256" key="1">
    <source>
        <dbReference type="ARBA" id="ARBA00008282"/>
    </source>
</evidence>
<gene>
    <name evidence="20" type="ORF">DFP75_102347</name>
</gene>
<evidence type="ECO:0000256" key="13">
    <source>
        <dbReference type="ARBA" id="ARBA00023139"/>
    </source>
</evidence>
<protein>
    <recommendedName>
        <fullName evidence="3 18">FAD:protein FMN transferase</fullName>
        <ecNumber evidence="2 18">2.7.1.180</ecNumber>
    </recommendedName>
    <alternativeName>
        <fullName evidence="15 18">Flavin transferase</fullName>
    </alternativeName>
</protein>
<evidence type="ECO:0000256" key="19">
    <source>
        <dbReference type="PIRSR" id="PIRSR006268-2"/>
    </source>
</evidence>
<evidence type="ECO:0000256" key="7">
    <source>
        <dbReference type="ARBA" id="ARBA00022679"/>
    </source>
</evidence>
<evidence type="ECO:0000256" key="5">
    <source>
        <dbReference type="ARBA" id="ARBA00022519"/>
    </source>
</evidence>
<evidence type="ECO:0000256" key="6">
    <source>
        <dbReference type="ARBA" id="ARBA00022630"/>
    </source>
</evidence>
<dbReference type="FunFam" id="3.10.520.10:FF:000001">
    <property type="entry name" value="FAD:protein FMN transferase"/>
    <property type="match status" value="1"/>
</dbReference>
<keyword evidence="7 18" id="KW-0808">Transferase</keyword>
<dbReference type="GO" id="GO:0005886">
    <property type="term" value="C:plasma membrane"/>
    <property type="evidence" value="ECO:0007669"/>
    <property type="project" value="UniProtKB-SubCell"/>
</dbReference>
<evidence type="ECO:0000256" key="10">
    <source>
        <dbReference type="ARBA" id="ARBA00022827"/>
    </source>
</evidence>
<evidence type="ECO:0000256" key="18">
    <source>
        <dbReference type="PIRNR" id="PIRNR006268"/>
    </source>
</evidence>
<dbReference type="AlphaFoldDB" id="A0A318V606"/>
<feature type="binding site" evidence="19">
    <location>
        <position position="289"/>
    </location>
    <ligand>
        <name>Mg(2+)</name>
        <dbReference type="ChEBI" id="CHEBI:18420"/>
    </ligand>
</feature>
<comment type="similarity">
    <text evidence="1 18">Belongs to the ApbE family.</text>
</comment>
<comment type="subcellular location">
    <subcellularLocation>
        <location evidence="17">Cell inner membrane</location>
        <topology evidence="17">Lipid-anchor</topology>
        <orientation evidence="17">Periplasmic side</orientation>
    </subcellularLocation>
</comment>
<comment type="cofactor">
    <cofactor evidence="19">
        <name>Mg(2+)</name>
        <dbReference type="ChEBI" id="CHEBI:18420"/>
    </cofactor>
    <cofactor evidence="19">
        <name>Mn(2+)</name>
        <dbReference type="ChEBI" id="CHEBI:29035"/>
    </cofactor>
    <text evidence="19">Magnesium. Can also use manganese.</text>
</comment>
<proteinExistence type="inferred from homology"/>
<feature type="binding site" evidence="19">
    <location>
        <position position="293"/>
    </location>
    <ligand>
        <name>Mg(2+)</name>
        <dbReference type="ChEBI" id="CHEBI:18420"/>
    </ligand>
</feature>
<dbReference type="PANTHER" id="PTHR30040:SF2">
    <property type="entry name" value="FAD:PROTEIN FMN TRANSFERASE"/>
    <property type="match status" value="1"/>
</dbReference>
<dbReference type="SUPFAM" id="SSF143631">
    <property type="entry name" value="ApbE-like"/>
    <property type="match status" value="1"/>
</dbReference>
<evidence type="ECO:0000256" key="12">
    <source>
        <dbReference type="ARBA" id="ARBA00023136"/>
    </source>
</evidence>
<evidence type="ECO:0000256" key="2">
    <source>
        <dbReference type="ARBA" id="ARBA00011955"/>
    </source>
</evidence>
<keyword evidence="21" id="KW-1185">Reference proteome</keyword>
<evidence type="ECO:0000256" key="17">
    <source>
        <dbReference type="ARBA" id="ARBA00060485"/>
    </source>
</evidence>
<evidence type="ECO:0000256" key="8">
    <source>
        <dbReference type="ARBA" id="ARBA00022723"/>
    </source>
</evidence>
<dbReference type="GO" id="GO:0046872">
    <property type="term" value="F:metal ion binding"/>
    <property type="evidence" value="ECO:0007669"/>
    <property type="project" value="UniProtKB-UniRule"/>
</dbReference>
<evidence type="ECO:0000256" key="14">
    <source>
        <dbReference type="ARBA" id="ARBA00023288"/>
    </source>
</evidence>
<dbReference type="InterPro" id="IPR024932">
    <property type="entry name" value="ApbE"/>
</dbReference>
<dbReference type="InterPro" id="IPR003374">
    <property type="entry name" value="ApbE-like_sf"/>
</dbReference>
<evidence type="ECO:0000256" key="16">
    <source>
        <dbReference type="ARBA" id="ARBA00048540"/>
    </source>
</evidence>
<sequence length="337" mass="36734">MRKKIVFFAFLLVVTAAVFRFSVFSPELVSFSGPTMGTTYTVKFFTTKDVPNAIDLKDEVDSALVRVNKLMSTYDPNSELSLFNKSPANQSTIISEEMAYVIDKALLISEMSSGEYDVTIGPLVNLWGFGPGKREDVVPSQAAIDEAKSRVGYQFLTLDGLRLTKQKDIYVDLSSIAKGYGVDAVALVLQKHGIESYLVEVGGEIASKGMKSDGSPWRIAIESPAGGHDIAERVISLTDVAVATSGDYRNYFEKNGVRYSHTINPVTGRPITHKLVSVTVVDKTTTMADGLATAITVLGPEKGLEFAQQNGIAAYLLVKTDFGFEEYSSKAFEPYLN</sequence>
<comment type="catalytic activity">
    <reaction evidence="16 18">
        <text>L-threonyl-[protein] + FAD = FMN-L-threonyl-[protein] + AMP + H(+)</text>
        <dbReference type="Rhea" id="RHEA:36847"/>
        <dbReference type="Rhea" id="RHEA-COMP:11060"/>
        <dbReference type="Rhea" id="RHEA-COMP:11061"/>
        <dbReference type="ChEBI" id="CHEBI:15378"/>
        <dbReference type="ChEBI" id="CHEBI:30013"/>
        <dbReference type="ChEBI" id="CHEBI:57692"/>
        <dbReference type="ChEBI" id="CHEBI:74257"/>
        <dbReference type="ChEBI" id="CHEBI:456215"/>
        <dbReference type="EC" id="2.7.1.180"/>
    </reaction>
</comment>
<dbReference type="EC" id="2.7.1.180" evidence="2 18"/>
<evidence type="ECO:0000256" key="15">
    <source>
        <dbReference type="ARBA" id="ARBA00031306"/>
    </source>
</evidence>
<keyword evidence="6 18" id="KW-0285">Flavoprotein</keyword>
<keyword evidence="9" id="KW-0732">Signal</keyword>
<keyword evidence="5" id="KW-0997">Cell inner membrane</keyword>
<keyword evidence="10 18" id="KW-0274">FAD</keyword>
<keyword evidence="14 20" id="KW-0449">Lipoprotein</keyword>
<dbReference type="GO" id="GO:0016740">
    <property type="term" value="F:transferase activity"/>
    <property type="evidence" value="ECO:0007669"/>
    <property type="project" value="UniProtKB-UniRule"/>
</dbReference>
<evidence type="ECO:0000256" key="3">
    <source>
        <dbReference type="ARBA" id="ARBA00016337"/>
    </source>
</evidence>
<keyword evidence="11 18" id="KW-0460">Magnesium</keyword>
<reference evidence="20 21" key="1">
    <citation type="submission" date="2018-06" db="EMBL/GenBank/DDBJ databases">
        <title>Genomic Encyclopedia of Type Strains, Phase III (KMG-III): the genomes of soil and plant-associated and newly described type strains.</title>
        <authorList>
            <person name="Whitman W."/>
        </authorList>
    </citation>
    <scope>NUCLEOTIDE SEQUENCE [LARGE SCALE GENOMIC DNA]</scope>
    <source>
        <strain evidence="20 21">CECT 7730</strain>
    </source>
</reference>
<dbReference type="EMBL" id="QKLW01000002">
    <property type="protein sequence ID" value="PYF83251.1"/>
    <property type="molecule type" value="Genomic_DNA"/>
</dbReference>
<dbReference type="Proteomes" id="UP000247551">
    <property type="component" value="Unassembled WGS sequence"/>
</dbReference>
<evidence type="ECO:0000256" key="9">
    <source>
        <dbReference type="ARBA" id="ARBA00022729"/>
    </source>
</evidence>
<comment type="caution">
    <text evidence="20">The sequence shown here is derived from an EMBL/GenBank/DDBJ whole genome shotgun (WGS) entry which is preliminary data.</text>
</comment>
<feature type="binding site" evidence="19">
    <location>
        <position position="175"/>
    </location>
    <ligand>
        <name>Mg(2+)</name>
        <dbReference type="ChEBI" id="CHEBI:18420"/>
    </ligand>
</feature>
<evidence type="ECO:0000256" key="11">
    <source>
        <dbReference type="ARBA" id="ARBA00022842"/>
    </source>
</evidence>
<keyword evidence="8 18" id="KW-0479">Metal-binding</keyword>
<evidence type="ECO:0000313" key="21">
    <source>
        <dbReference type="Proteomes" id="UP000247551"/>
    </source>
</evidence>
<dbReference type="Gene3D" id="3.10.520.10">
    <property type="entry name" value="ApbE-like domains"/>
    <property type="match status" value="1"/>
</dbReference>
<name>A0A318V606_9GAMM</name>
<evidence type="ECO:0000313" key="20">
    <source>
        <dbReference type="EMBL" id="PYF83251.1"/>
    </source>
</evidence>
<keyword evidence="12" id="KW-0472">Membrane</keyword>
<keyword evidence="4" id="KW-1003">Cell membrane</keyword>
<dbReference type="RefSeq" id="WP_110573498.1">
    <property type="nucleotide sequence ID" value="NZ_QKLW01000002.1"/>
</dbReference>
<keyword evidence="13" id="KW-0564">Palmitate</keyword>
<evidence type="ECO:0000256" key="4">
    <source>
        <dbReference type="ARBA" id="ARBA00022475"/>
    </source>
</evidence>
<dbReference type="PIRSF" id="PIRSF006268">
    <property type="entry name" value="ApbE"/>
    <property type="match status" value="1"/>
</dbReference>
<accession>A0A318V606</accession>
<dbReference type="Pfam" id="PF02424">
    <property type="entry name" value="ApbE"/>
    <property type="match status" value="1"/>
</dbReference>
<dbReference type="PANTHER" id="PTHR30040">
    <property type="entry name" value="THIAMINE BIOSYNTHESIS LIPOPROTEIN APBE"/>
    <property type="match status" value="1"/>
</dbReference>